<keyword evidence="2" id="KW-1185">Reference proteome</keyword>
<reference evidence="1 2" key="1">
    <citation type="submission" date="2024-02" db="EMBL/GenBank/DDBJ databases">
        <title>High-quality chromosome-scale genome assembly of Pensacola bahiagrass (Paspalum notatum Flugge var. saurae).</title>
        <authorList>
            <person name="Vega J.M."/>
            <person name="Podio M."/>
            <person name="Orjuela J."/>
            <person name="Siena L.A."/>
            <person name="Pessino S.C."/>
            <person name="Combes M.C."/>
            <person name="Mariac C."/>
            <person name="Albertini E."/>
            <person name="Pupilli F."/>
            <person name="Ortiz J.P.A."/>
            <person name="Leblanc O."/>
        </authorList>
    </citation>
    <scope>NUCLEOTIDE SEQUENCE [LARGE SCALE GENOMIC DNA]</scope>
    <source>
        <strain evidence="1">R1</strain>
        <tissue evidence="1">Leaf</tissue>
    </source>
</reference>
<evidence type="ECO:0000313" key="2">
    <source>
        <dbReference type="Proteomes" id="UP001341281"/>
    </source>
</evidence>
<evidence type="ECO:0000313" key="1">
    <source>
        <dbReference type="EMBL" id="WVZ84010.1"/>
    </source>
</evidence>
<gene>
    <name evidence="1" type="ORF">U9M48_031094</name>
</gene>
<dbReference type="EMBL" id="CP144751">
    <property type="protein sequence ID" value="WVZ84010.1"/>
    <property type="molecule type" value="Genomic_DNA"/>
</dbReference>
<dbReference type="AlphaFoldDB" id="A0AAQ3X4D5"/>
<accession>A0AAQ3X4D5</accession>
<sequence>MLLASHHMPGNHIFLQQSFLNTATYKPTVSTKRKAYAMSMELVLVQKLYHFLTLGVPVAEPNIVYIRNYNLACKAYLHSDAPTMEPEDNDSVPALWSPIDITSPYTTVENIALIDHSSINPVSAPSSNTD</sequence>
<proteinExistence type="predicted"/>
<organism evidence="1 2">
    <name type="scientific">Paspalum notatum var. saurae</name>
    <dbReference type="NCBI Taxonomy" id="547442"/>
    <lineage>
        <taxon>Eukaryota</taxon>
        <taxon>Viridiplantae</taxon>
        <taxon>Streptophyta</taxon>
        <taxon>Embryophyta</taxon>
        <taxon>Tracheophyta</taxon>
        <taxon>Spermatophyta</taxon>
        <taxon>Magnoliopsida</taxon>
        <taxon>Liliopsida</taxon>
        <taxon>Poales</taxon>
        <taxon>Poaceae</taxon>
        <taxon>PACMAD clade</taxon>
        <taxon>Panicoideae</taxon>
        <taxon>Andropogonodae</taxon>
        <taxon>Paspaleae</taxon>
        <taxon>Paspalinae</taxon>
        <taxon>Paspalum</taxon>
    </lineage>
</organism>
<dbReference type="Proteomes" id="UP001341281">
    <property type="component" value="Chromosome 07"/>
</dbReference>
<name>A0AAQ3X4D5_PASNO</name>
<protein>
    <submittedName>
        <fullName evidence="1">Uncharacterized protein</fullName>
    </submittedName>
</protein>